<reference evidence="2" key="1">
    <citation type="submission" date="2022-11" db="EMBL/GenBank/DDBJ databases">
        <title>High-quality draft genome sequence of Galbibacter sp. strain CMA-7.</title>
        <authorList>
            <person name="Wei L."/>
            <person name="Dong C."/>
            <person name="Shao Z."/>
        </authorList>
    </citation>
    <scope>NUCLEOTIDE SEQUENCE</scope>
    <source>
        <strain evidence="2">CMA-7</strain>
    </source>
</reference>
<organism evidence="2 3">
    <name type="scientific">Galbibacter pacificus</name>
    <dbReference type="NCBI Taxonomy" id="2996052"/>
    <lineage>
        <taxon>Bacteria</taxon>
        <taxon>Pseudomonadati</taxon>
        <taxon>Bacteroidota</taxon>
        <taxon>Flavobacteriia</taxon>
        <taxon>Flavobacteriales</taxon>
        <taxon>Flavobacteriaceae</taxon>
        <taxon>Galbibacter</taxon>
    </lineage>
</organism>
<keyword evidence="3" id="KW-1185">Reference proteome</keyword>
<keyword evidence="1" id="KW-0472">Membrane</keyword>
<accession>A0ABT6FVR1</accession>
<evidence type="ECO:0000313" key="2">
    <source>
        <dbReference type="EMBL" id="MDG3587335.1"/>
    </source>
</evidence>
<dbReference type="SUPFAM" id="SSF47781">
    <property type="entry name" value="RuvA domain 2-like"/>
    <property type="match status" value="1"/>
</dbReference>
<evidence type="ECO:0000313" key="3">
    <source>
        <dbReference type="Proteomes" id="UP001153642"/>
    </source>
</evidence>
<gene>
    <name evidence="2" type="ORF">OSR52_15825</name>
</gene>
<dbReference type="RefSeq" id="WP_277900956.1">
    <property type="nucleotide sequence ID" value="NZ_JAPMUA010000006.1"/>
</dbReference>
<protein>
    <submittedName>
        <fullName evidence="2">Helix-hairpin-helix domain-containing protein</fullName>
    </submittedName>
</protein>
<evidence type="ECO:0000256" key="1">
    <source>
        <dbReference type="SAM" id="Phobius"/>
    </source>
</evidence>
<proteinExistence type="predicted"/>
<comment type="caution">
    <text evidence="2">The sequence shown here is derived from an EMBL/GenBank/DDBJ whole genome shotgun (WGS) entry which is preliminary data.</text>
</comment>
<feature type="transmembrane region" description="Helical" evidence="1">
    <location>
        <begin position="16"/>
        <end position="34"/>
    </location>
</feature>
<keyword evidence="1" id="KW-0812">Transmembrane</keyword>
<sequence>MKFISHLRFSKSQQSGIFFLIIIVASFYMGSFGMDSFKYEFYKINKTGLTSFEENTIKYHQKIFPFNPNYLTDYKAYALGMSIEEIDKLHAYRNHGRYVNSPAVSFKTPKKDINGATVQDLKKVYGIGGKLAARIIKYRNLLGGVILKINSMKFMG</sequence>
<dbReference type="InterPro" id="IPR010994">
    <property type="entry name" value="RuvA_2-like"/>
</dbReference>
<dbReference type="Gene3D" id="1.10.150.280">
    <property type="entry name" value="AF1531-like domain"/>
    <property type="match status" value="1"/>
</dbReference>
<dbReference type="EMBL" id="JAPMUA010000006">
    <property type="protein sequence ID" value="MDG3587335.1"/>
    <property type="molecule type" value="Genomic_DNA"/>
</dbReference>
<keyword evidence="1" id="KW-1133">Transmembrane helix</keyword>
<dbReference type="Proteomes" id="UP001153642">
    <property type="component" value="Unassembled WGS sequence"/>
</dbReference>
<name>A0ABT6FVR1_9FLAO</name>
<dbReference type="Pfam" id="PF12836">
    <property type="entry name" value="HHH_3"/>
    <property type="match status" value="1"/>
</dbReference>